<feature type="domain" description="Tetrapyrrole methylase" evidence="7">
    <location>
        <begin position="46"/>
        <end position="231"/>
    </location>
</feature>
<evidence type="ECO:0000256" key="5">
    <source>
        <dbReference type="ARBA" id="ARBA00022691"/>
    </source>
</evidence>
<keyword evidence="9" id="KW-1185">Reference proteome</keyword>
<evidence type="ECO:0000256" key="2">
    <source>
        <dbReference type="ARBA" id="ARBA00022573"/>
    </source>
</evidence>
<organism evidence="8 9">
    <name type="scientific">Pseudoxanthobacter soli DSM 19599</name>
    <dbReference type="NCBI Taxonomy" id="1123029"/>
    <lineage>
        <taxon>Bacteria</taxon>
        <taxon>Pseudomonadati</taxon>
        <taxon>Pseudomonadota</taxon>
        <taxon>Alphaproteobacteria</taxon>
        <taxon>Hyphomicrobiales</taxon>
        <taxon>Segnochrobactraceae</taxon>
        <taxon>Pseudoxanthobacter</taxon>
    </lineage>
</organism>
<sequence length="450" mass="46231">MPSDVDTMTGPSGSMMSSGSIASSGSLRAETRPSETADNAAPMRWLSIVGIGEDGAAGLSPAARALVEGAEIVFGGRRHLALAADLVRGEARPWPSPFTGAIEAVAACRGRRVAVLASGDPFFHGVGASLMRTVSPAEIAVIPAPSAASLAVARLGWPLHDVTVVSVHGRDPDLIRPHLHPGRRVVALTSDGTGPARLAALLTETGFGPSRLTVLEALGGPRERVRTATAEMFDLEAIDGLNVVAIEPEALPGARILGRAPGLPDRLFEHDGQLTKREIRAVTLSALSPRRGERLWDIGAGAGSVAIEWMLADPSLSAIAVEVVPERAQRIARNAAAFGVPGLKIVTGEAPAALAGLEPPDAVFIGGGASEPGVIEAGIAALGRGGRLVVNAVTLETETLLIGFHARLGGELVRLSVARASPVGDMTAWRPAMPVTQWSWVAGSATGTGS</sequence>
<dbReference type="InterPro" id="IPR050714">
    <property type="entry name" value="Cobalamin_biosynth_MTase"/>
</dbReference>
<dbReference type="Pfam" id="PF01135">
    <property type="entry name" value="PCMT"/>
    <property type="match status" value="1"/>
</dbReference>
<evidence type="ECO:0000313" key="9">
    <source>
        <dbReference type="Proteomes" id="UP000186406"/>
    </source>
</evidence>
<protein>
    <submittedName>
        <fullName evidence="8">Precorrin-6Y C5,15-methyltransferase (Decarboxylating)</fullName>
    </submittedName>
</protein>
<evidence type="ECO:0000256" key="1">
    <source>
        <dbReference type="ARBA" id="ARBA00004953"/>
    </source>
</evidence>
<dbReference type="CDD" id="cd11644">
    <property type="entry name" value="Precorrin-6Y-MT"/>
    <property type="match status" value="1"/>
</dbReference>
<evidence type="ECO:0000256" key="4">
    <source>
        <dbReference type="ARBA" id="ARBA00022679"/>
    </source>
</evidence>
<dbReference type="EMBL" id="FRXO01000002">
    <property type="protein sequence ID" value="SHO62882.1"/>
    <property type="molecule type" value="Genomic_DNA"/>
</dbReference>
<dbReference type="STRING" id="1123029.SAMN02745172_01195"/>
<dbReference type="Gene3D" id="3.40.50.150">
    <property type="entry name" value="Vaccinia Virus protein VP39"/>
    <property type="match status" value="1"/>
</dbReference>
<feature type="compositionally biased region" description="Low complexity" evidence="6">
    <location>
        <begin position="8"/>
        <end position="26"/>
    </location>
</feature>
<dbReference type="InterPro" id="IPR006365">
    <property type="entry name" value="Cbl_synth_CobL"/>
</dbReference>
<dbReference type="PANTHER" id="PTHR43182:SF1">
    <property type="entry name" value="COBALT-PRECORRIN-7 C(5)-METHYLTRANSFERASE"/>
    <property type="match status" value="1"/>
</dbReference>
<dbReference type="Gene3D" id="3.40.1010.10">
    <property type="entry name" value="Cobalt-precorrin-4 Transmethylase, Domain 1"/>
    <property type="match status" value="1"/>
</dbReference>
<proteinExistence type="predicted"/>
<dbReference type="SUPFAM" id="SSF53335">
    <property type="entry name" value="S-adenosyl-L-methionine-dependent methyltransferases"/>
    <property type="match status" value="1"/>
</dbReference>
<dbReference type="Gene3D" id="3.30.950.10">
    <property type="entry name" value="Methyltransferase, Cobalt-precorrin-4 Transmethylase, Domain 2"/>
    <property type="match status" value="1"/>
</dbReference>
<dbReference type="UniPathway" id="UPA00148"/>
<reference evidence="8 9" key="1">
    <citation type="submission" date="2016-12" db="EMBL/GenBank/DDBJ databases">
        <authorList>
            <person name="Song W.-J."/>
            <person name="Kurnit D.M."/>
        </authorList>
    </citation>
    <scope>NUCLEOTIDE SEQUENCE [LARGE SCALE GENOMIC DNA]</scope>
    <source>
        <strain evidence="8 9">DSM 19599</strain>
    </source>
</reference>
<dbReference type="NCBIfam" id="TIGR02467">
    <property type="entry name" value="CbiE"/>
    <property type="match status" value="1"/>
</dbReference>
<dbReference type="InterPro" id="IPR014008">
    <property type="entry name" value="Cbl_synth_MTase_CbiT"/>
</dbReference>
<dbReference type="AlphaFoldDB" id="A0A1M7ZDH3"/>
<feature type="region of interest" description="Disordered" evidence="6">
    <location>
        <begin position="1"/>
        <end position="38"/>
    </location>
</feature>
<keyword evidence="3 8" id="KW-0489">Methyltransferase</keyword>
<comment type="pathway">
    <text evidence="1">Cofactor biosynthesis; adenosylcobalamin biosynthesis.</text>
</comment>
<dbReference type="InterPro" id="IPR014777">
    <property type="entry name" value="4pyrrole_Mease_sub1"/>
</dbReference>
<accession>A0A1M7ZDH3</accession>
<dbReference type="GO" id="GO:0032259">
    <property type="term" value="P:methylation"/>
    <property type="evidence" value="ECO:0007669"/>
    <property type="project" value="UniProtKB-KW"/>
</dbReference>
<dbReference type="InterPro" id="IPR035996">
    <property type="entry name" value="4pyrrol_Methylase_sf"/>
</dbReference>
<gene>
    <name evidence="8" type="ORF">SAMN02745172_01195</name>
</gene>
<dbReference type="Pfam" id="PF00590">
    <property type="entry name" value="TP_methylase"/>
    <property type="match status" value="1"/>
</dbReference>
<evidence type="ECO:0000259" key="7">
    <source>
        <dbReference type="Pfam" id="PF00590"/>
    </source>
</evidence>
<dbReference type="CDD" id="cd02440">
    <property type="entry name" value="AdoMet_MTases"/>
    <property type="match status" value="1"/>
</dbReference>
<dbReference type="GO" id="GO:0008276">
    <property type="term" value="F:protein methyltransferase activity"/>
    <property type="evidence" value="ECO:0007669"/>
    <property type="project" value="InterPro"/>
</dbReference>
<dbReference type="PIRSF" id="PIRSF036428">
    <property type="entry name" value="CobL"/>
    <property type="match status" value="1"/>
</dbReference>
<keyword evidence="4 8" id="KW-0808">Transferase</keyword>
<name>A0A1M7ZDH3_9HYPH</name>
<dbReference type="GO" id="GO:0009236">
    <property type="term" value="P:cobalamin biosynthetic process"/>
    <property type="evidence" value="ECO:0007669"/>
    <property type="project" value="UniProtKB-UniPathway"/>
</dbReference>
<dbReference type="InterPro" id="IPR029063">
    <property type="entry name" value="SAM-dependent_MTases_sf"/>
</dbReference>
<dbReference type="InterPro" id="IPR012818">
    <property type="entry name" value="CbiE"/>
</dbReference>
<dbReference type="InterPro" id="IPR000878">
    <property type="entry name" value="4pyrrol_Mease"/>
</dbReference>
<evidence type="ECO:0000256" key="6">
    <source>
        <dbReference type="SAM" id="MobiDB-lite"/>
    </source>
</evidence>
<keyword evidence="2" id="KW-0169">Cobalamin biosynthesis</keyword>
<dbReference type="NCBIfam" id="TIGR02469">
    <property type="entry name" value="CbiT"/>
    <property type="match status" value="1"/>
</dbReference>
<dbReference type="SUPFAM" id="SSF53790">
    <property type="entry name" value="Tetrapyrrole methylase"/>
    <property type="match status" value="1"/>
</dbReference>
<dbReference type="InterPro" id="IPR014776">
    <property type="entry name" value="4pyrrole_Mease_sub2"/>
</dbReference>
<evidence type="ECO:0000313" key="8">
    <source>
        <dbReference type="EMBL" id="SHO62882.1"/>
    </source>
</evidence>
<keyword evidence="5" id="KW-0949">S-adenosyl-L-methionine</keyword>
<dbReference type="Proteomes" id="UP000186406">
    <property type="component" value="Unassembled WGS sequence"/>
</dbReference>
<dbReference type="PANTHER" id="PTHR43182">
    <property type="entry name" value="COBALT-PRECORRIN-6B C(15)-METHYLTRANSFERASE (DECARBOXYLATING)"/>
    <property type="match status" value="1"/>
</dbReference>
<evidence type="ECO:0000256" key="3">
    <source>
        <dbReference type="ARBA" id="ARBA00022603"/>
    </source>
</evidence>